<gene>
    <name evidence="1" type="ORF">HMPREF0201_03122</name>
</gene>
<organism evidence="1 2">
    <name type="scientific">Cedecea davisae DSM 4568</name>
    <dbReference type="NCBI Taxonomy" id="566551"/>
    <lineage>
        <taxon>Bacteria</taxon>
        <taxon>Pseudomonadati</taxon>
        <taxon>Pseudomonadota</taxon>
        <taxon>Gammaproteobacteria</taxon>
        <taxon>Enterobacterales</taxon>
        <taxon>Enterobacteriaceae</taxon>
        <taxon>Cedecea</taxon>
    </lineage>
</organism>
<name>S3ISE5_9ENTR</name>
<accession>S3ISE5</accession>
<evidence type="ECO:0000313" key="1">
    <source>
        <dbReference type="EMBL" id="EPF15945.1"/>
    </source>
</evidence>
<dbReference type="HOGENOM" id="CLU_3286851_0_0_6"/>
<protein>
    <submittedName>
        <fullName evidence="1">Uncharacterized protein</fullName>
    </submittedName>
</protein>
<sequence>MSVNKGSLRRPFLFAVAGQGFCGYLKRISIYSLSHRPGQI</sequence>
<comment type="caution">
    <text evidence="1">The sequence shown here is derived from an EMBL/GenBank/DDBJ whole genome shotgun (WGS) entry which is preliminary data.</text>
</comment>
<reference evidence="1 2" key="1">
    <citation type="submission" date="2013-04" db="EMBL/GenBank/DDBJ databases">
        <authorList>
            <person name="Weinstock G."/>
            <person name="Sodergren E."/>
            <person name="Lobos E.A."/>
            <person name="Fulton L."/>
            <person name="Fulton R."/>
            <person name="Courtney L."/>
            <person name="Fronick C."/>
            <person name="O'Laughlin M."/>
            <person name="Godfrey J."/>
            <person name="Wilson R.M."/>
            <person name="Miner T."/>
            <person name="Farmer C."/>
            <person name="Delehaunty K."/>
            <person name="Cordes M."/>
            <person name="Minx P."/>
            <person name="Tomlinson C."/>
            <person name="Chen J."/>
            <person name="Wollam A."/>
            <person name="Pepin K.H."/>
            <person name="Palsikar V.B."/>
            <person name="Zhang X."/>
            <person name="Suruliraj S."/>
            <person name="Perna N.T."/>
            <person name="Plunkett G."/>
            <person name="Warren W."/>
            <person name="Mitreva M."/>
            <person name="Mardis E.R."/>
            <person name="Wilson R.K."/>
        </authorList>
    </citation>
    <scope>NUCLEOTIDE SEQUENCE [LARGE SCALE GENOMIC DNA]</scope>
    <source>
        <strain evidence="1 2">DSM 4568</strain>
    </source>
</reference>
<dbReference type="AlphaFoldDB" id="S3ISE5"/>
<dbReference type="Proteomes" id="UP000014585">
    <property type="component" value="Unassembled WGS sequence"/>
</dbReference>
<proteinExistence type="predicted"/>
<dbReference type="EMBL" id="ATDT01000026">
    <property type="protein sequence ID" value="EPF15945.1"/>
    <property type="molecule type" value="Genomic_DNA"/>
</dbReference>
<evidence type="ECO:0000313" key="2">
    <source>
        <dbReference type="Proteomes" id="UP000014585"/>
    </source>
</evidence>